<dbReference type="PANTHER" id="PTHR30040">
    <property type="entry name" value="THIAMINE BIOSYNTHESIS LIPOPROTEIN APBE"/>
    <property type="match status" value="1"/>
</dbReference>
<dbReference type="PIRSF" id="PIRSF006268">
    <property type="entry name" value="ApbE"/>
    <property type="match status" value="1"/>
</dbReference>
<dbReference type="Proteomes" id="UP001185092">
    <property type="component" value="Unassembled WGS sequence"/>
</dbReference>
<dbReference type="PANTHER" id="PTHR30040:SF2">
    <property type="entry name" value="FAD:PROTEIN FMN TRANSFERASE"/>
    <property type="match status" value="1"/>
</dbReference>
<proteinExistence type="inferred from homology"/>
<evidence type="ECO:0000256" key="7">
    <source>
        <dbReference type="ARBA" id="ARBA00022842"/>
    </source>
</evidence>
<protein>
    <recommendedName>
        <fullName evidence="2 10">FAD:protein FMN transferase</fullName>
        <ecNumber evidence="1 10">2.7.1.180</ecNumber>
    </recommendedName>
    <alternativeName>
        <fullName evidence="8 10">Flavin transferase</fullName>
    </alternativeName>
</protein>
<keyword evidence="12" id="KW-0449">Lipoprotein</keyword>
<dbReference type="EC" id="2.7.1.180" evidence="1 10"/>
<evidence type="ECO:0000256" key="11">
    <source>
        <dbReference type="PIRSR" id="PIRSR006268-2"/>
    </source>
</evidence>
<evidence type="ECO:0000256" key="8">
    <source>
        <dbReference type="ARBA" id="ARBA00031306"/>
    </source>
</evidence>
<feature type="binding site" evidence="11">
    <location>
        <position position="181"/>
    </location>
    <ligand>
        <name>Mg(2+)</name>
        <dbReference type="ChEBI" id="CHEBI:18420"/>
    </ligand>
</feature>
<gene>
    <name evidence="12" type="ORF">HNQ88_001720</name>
</gene>
<dbReference type="Pfam" id="PF02424">
    <property type="entry name" value="ApbE"/>
    <property type="match status" value="1"/>
</dbReference>
<evidence type="ECO:0000256" key="6">
    <source>
        <dbReference type="ARBA" id="ARBA00022827"/>
    </source>
</evidence>
<evidence type="ECO:0000313" key="12">
    <source>
        <dbReference type="EMBL" id="MDR6238683.1"/>
    </source>
</evidence>
<keyword evidence="7 10" id="KW-0460">Magnesium</keyword>
<comment type="caution">
    <text evidence="12">The sequence shown here is derived from an EMBL/GenBank/DDBJ whole genome shotgun (WGS) entry which is preliminary data.</text>
</comment>
<keyword evidence="4 10" id="KW-0808">Transferase</keyword>
<evidence type="ECO:0000256" key="4">
    <source>
        <dbReference type="ARBA" id="ARBA00022679"/>
    </source>
</evidence>
<feature type="binding site" evidence="11">
    <location>
        <position position="301"/>
    </location>
    <ligand>
        <name>Mg(2+)</name>
        <dbReference type="ChEBI" id="CHEBI:18420"/>
    </ligand>
</feature>
<dbReference type="GO" id="GO:0046872">
    <property type="term" value="F:metal ion binding"/>
    <property type="evidence" value="ECO:0007669"/>
    <property type="project" value="UniProtKB-UniRule"/>
</dbReference>
<evidence type="ECO:0000256" key="2">
    <source>
        <dbReference type="ARBA" id="ARBA00016337"/>
    </source>
</evidence>
<comment type="catalytic activity">
    <reaction evidence="9 10">
        <text>L-threonyl-[protein] + FAD = FMN-L-threonyl-[protein] + AMP + H(+)</text>
        <dbReference type="Rhea" id="RHEA:36847"/>
        <dbReference type="Rhea" id="RHEA-COMP:11060"/>
        <dbReference type="Rhea" id="RHEA-COMP:11061"/>
        <dbReference type="ChEBI" id="CHEBI:15378"/>
        <dbReference type="ChEBI" id="CHEBI:30013"/>
        <dbReference type="ChEBI" id="CHEBI:57692"/>
        <dbReference type="ChEBI" id="CHEBI:74257"/>
        <dbReference type="ChEBI" id="CHEBI:456215"/>
        <dbReference type="EC" id="2.7.1.180"/>
    </reaction>
</comment>
<sequence length="351" mass="39183">MSTIKDKILHKSKIYPIVLILIILVVRNYREKNAQEETSEFTQIQGTTMGTTYSIKYENELQSNLKNSVDSILADFNNSLSTYIEQSEISKFNRQDSISLSYPYLRYMFNESQRIYENTQGAFNPTVMPLVRAWGFGPGEATYPDSSKVDSIMQYIDFESIQLKGNQLHKIKEGVELDFSAIAKGYGVDVVAQYLTSLGINNYMVEIGGEIVCKGHNPAGKSWTIGVEDPQSNGLSQSAIASLTLNNQAIATSGNYKNFKIKDGVKYAHTINPFTGYPQMQTLLSASVIAPTCAEADAYATAFMVLGFDKSKDLIENLDNVHAYLIYSDEEGNVKSFISDDKLKKQFVTLQ</sequence>
<reference evidence="12" key="1">
    <citation type="submission" date="2023-07" db="EMBL/GenBank/DDBJ databases">
        <title>Genomic Encyclopedia of Type Strains, Phase IV (KMG-IV): sequencing the most valuable type-strain genomes for metagenomic binning, comparative biology and taxonomic classification.</title>
        <authorList>
            <person name="Goeker M."/>
        </authorList>
    </citation>
    <scope>NUCLEOTIDE SEQUENCE</scope>
    <source>
        <strain evidence="12">DSM 26174</strain>
    </source>
</reference>
<accession>A0AAE3XL99</accession>
<evidence type="ECO:0000256" key="10">
    <source>
        <dbReference type="PIRNR" id="PIRNR006268"/>
    </source>
</evidence>
<organism evidence="12 13">
    <name type="scientific">Aureibacter tunicatorum</name>
    <dbReference type="NCBI Taxonomy" id="866807"/>
    <lineage>
        <taxon>Bacteria</taxon>
        <taxon>Pseudomonadati</taxon>
        <taxon>Bacteroidota</taxon>
        <taxon>Cytophagia</taxon>
        <taxon>Cytophagales</taxon>
        <taxon>Persicobacteraceae</taxon>
        <taxon>Aureibacter</taxon>
    </lineage>
</organism>
<keyword evidence="3 10" id="KW-0285">Flavoprotein</keyword>
<name>A0AAE3XL99_9BACT</name>
<dbReference type="Gene3D" id="3.10.520.10">
    <property type="entry name" value="ApbE-like domains"/>
    <property type="match status" value="1"/>
</dbReference>
<keyword evidence="13" id="KW-1185">Reference proteome</keyword>
<evidence type="ECO:0000256" key="3">
    <source>
        <dbReference type="ARBA" id="ARBA00022630"/>
    </source>
</evidence>
<comment type="cofactor">
    <cofactor evidence="11">
        <name>Mg(2+)</name>
        <dbReference type="ChEBI" id="CHEBI:18420"/>
    </cofactor>
    <cofactor evidence="11">
        <name>Mn(2+)</name>
        <dbReference type="ChEBI" id="CHEBI:29035"/>
    </cofactor>
    <text evidence="11">Magnesium. Can also use manganese.</text>
</comment>
<dbReference type="EMBL" id="JAVDQD010000002">
    <property type="protein sequence ID" value="MDR6238683.1"/>
    <property type="molecule type" value="Genomic_DNA"/>
</dbReference>
<dbReference type="InterPro" id="IPR024932">
    <property type="entry name" value="ApbE"/>
</dbReference>
<dbReference type="AlphaFoldDB" id="A0AAE3XL99"/>
<evidence type="ECO:0000313" key="13">
    <source>
        <dbReference type="Proteomes" id="UP001185092"/>
    </source>
</evidence>
<dbReference type="RefSeq" id="WP_309938191.1">
    <property type="nucleotide sequence ID" value="NZ_AP025305.1"/>
</dbReference>
<keyword evidence="6 10" id="KW-0274">FAD</keyword>
<dbReference type="GO" id="GO:0016740">
    <property type="term" value="F:transferase activity"/>
    <property type="evidence" value="ECO:0007669"/>
    <property type="project" value="UniProtKB-UniRule"/>
</dbReference>
<evidence type="ECO:0000256" key="1">
    <source>
        <dbReference type="ARBA" id="ARBA00011955"/>
    </source>
</evidence>
<evidence type="ECO:0000256" key="9">
    <source>
        <dbReference type="ARBA" id="ARBA00048540"/>
    </source>
</evidence>
<dbReference type="SUPFAM" id="SSF143631">
    <property type="entry name" value="ApbE-like"/>
    <property type="match status" value="1"/>
</dbReference>
<dbReference type="InterPro" id="IPR003374">
    <property type="entry name" value="ApbE-like_sf"/>
</dbReference>
<evidence type="ECO:0000256" key="5">
    <source>
        <dbReference type="ARBA" id="ARBA00022723"/>
    </source>
</evidence>
<feature type="binding site" evidence="11">
    <location>
        <position position="297"/>
    </location>
    <ligand>
        <name>Mg(2+)</name>
        <dbReference type="ChEBI" id="CHEBI:18420"/>
    </ligand>
</feature>
<comment type="similarity">
    <text evidence="10">Belongs to the ApbE family.</text>
</comment>
<keyword evidence="5 10" id="KW-0479">Metal-binding</keyword>